<dbReference type="Proteomes" id="UP000325577">
    <property type="component" value="Linkage Group LG10"/>
</dbReference>
<feature type="region of interest" description="Disordered" evidence="5">
    <location>
        <begin position="485"/>
        <end position="504"/>
    </location>
</feature>
<keyword evidence="3" id="KW-0539">Nucleus</keyword>
<organism evidence="7 8">
    <name type="scientific">Nyssa sinensis</name>
    <dbReference type="NCBI Taxonomy" id="561372"/>
    <lineage>
        <taxon>Eukaryota</taxon>
        <taxon>Viridiplantae</taxon>
        <taxon>Streptophyta</taxon>
        <taxon>Embryophyta</taxon>
        <taxon>Tracheophyta</taxon>
        <taxon>Spermatophyta</taxon>
        <taxon>Magnoliopsida</taxon>
        <taxon>eudicotyledons</taxon>
        <taxon>Gunneridae</taxon>
        <taxon>Pentapetalae</taxon>
        <taxon>asterids</taxon>
        <taxon>Cornales</taxon>
        <taxon>Nyssaceae</taxon>
        <taxon>Nyssa</taxon>
    </lineage>
</organism>
<dbReference type="GO" id="GO:0035098">
    <property type="term" value="C:ESC/E(Z) complex"/>
    <property type="evidence" value="ECO:0007669"/>
    <property type="project" value="UniProtKB-ARBA"/>
</dbReference>
<reference evidence="7 8" key="1">
    <citation type="submission" date="2019-09" db="EMBL/GenBank/DDBJ databases">
        <title>A chromosome-level genome assembly of the Chinese tupelo Nyssa sinensis.</title>
        <authorList>
            <person name="Yang X."/>
            <person name="Kang M."/>
            <person name="Yang Y."/>
            <person name="Xiong H."/>
            <person name="Wang M."/>
            <person name="Zhang Z."/>
            <person name="Wang Z."/>
            <person name="Wu H."/>
            <person name="Ma T."/>
            <person name="Liu J."/>
            <person name="Xi Z."/>
        </authorList>
    </citation>
    <scope>NUCLEOTIDE SEQUENCE [LARGE SCALE GENOMIC DNA]</scope>
    <source>
        <strain evidence="7">J267</strain>
        <tissue evidence="7">Leaf</tissue>
    </source>
</reference>
<dbReference type="FunFam" id="2.30.30.140:FF:000115">
    <property type="entry name" value="Tudor/PWWP/MBT superfamily protein"/>
    <property type="match status" value="1"/>
</dbReference>
<feature type="compositionally biased region" description="Basic and acidic residues" evidence="5">
    <location>
        <begin position="921"/>
        <end position="943"/>
    </location>
</feature>
<dbReference type="InterPro" id="IPR052657">
    <property type="entry name" value="PDP_family_Arabidopsis"/>
</dbReference>
<feature type="domain" description="PWWP" evidence="6">
    <location>
        <begin position="239"/>
        <end position="300"/>
    </location>
</feature>
<feature type="compositionally biased region" description="Basic and acidic residues" evidence="5">
    <location>
        <begin position="52"/>
        <end position="61"/>
    </location>
</feature>
<gene>
    <name evidence="7" type="ORF">F0562_019967</name>
</gene>
<proteinExistence type="inferred from homology"/>
<feature type="region of interest" description="Disordered" evidence="5">
    <location>
        <begin position="879"/>
        <end position="905"/>
    </location>
</feature>
<keyword evidence="8" id="KW-1185">Reference proteome</keyword>
<dbReference type="PROSITE" id="PS50812">
    <property type="entry name" value="PWWP"/>
    <property type="match status" value="1"/>
</dbReference>
<feature type="region of interest" description="Disordered" evidence="5">
    <location>
        <begin position="715"/>
        <end position="760"/>
    </location>
</feature>
<feature type="compositionally biased region" description="Basic and acidic residues" evidence="5">
    <location>
        <begin position="886"/>
        <end position="905"/>
    </location>
</feature>
<dbReference type="Pfam" id="PF00855">
    <property type="entry name" value="PWWP"/>
    <property type="match status" value="1"/>
</dbReference>
<dbReference type="OrthoDB" id="62853at2759"/>
<dbReference type="InterPro" id="IPR000313">
    <property type="entry name" value="PWWP_dom"/>
</dbReference>
<evidence type="ECO:0000256" key="4">
    <source>
        <dbReference type="ARBA" id="ARBA00060746"/>
    </source>
</evidence>
<dbReference type="EMBL" id="CM018033">
    <property type="protein sequence ID" value="KAA8545144.1"/>
    <property type="molecule type" value="Genomic_DNA"/>
</dbReference>
<evidence type="ECO:0000256" key="1">
    <source>
        <dbReference type="ARBA" id="ARBA00023015"/>
    </source>
</evidence>
<feature type="compositionally biased region" description="Basic and acidic residues" evidence="5">
    <location>
        <begin position="140"/>
        <end position="155"/>
    </location>
</feature>
<evidence type="ECO:0000256" key="5">
    <source>
        <dbReference type="SAM" id="MobiDB-lite"/>
    </source>
</evidence>
<evidence type="ECO:0000313" key="7">
    <source>
        <dbReference type="EMBL" id="KAA8545144.1"/>
    </source>
</evidence>
<keyword evidence="2" id="KW-0804">Transcription</keyword>
<dbReference type="PANTHER" id="PTHR10688">
    <property type="entry name" value="PWWP DOMAIN-CONTAINING PROTEIN"/>
    <property type="match status" value="1"/>
</dbReference>
<dbReference type="GO" id="GO:2000028">
    <property type="term" value="P:regulation of photoperiodism, flowering"/>
    <property type="evidence" value="ECO:0007669"/>
    <property type="project" value="UniProtKB-ARBA"/>
</dbReference>
<dbReference type="GO" id="GO:0006355">
    <property type="term" value="P:regulation of DNA-templated transcription"/>
    <property type="evidence" value="ECO:0007669"/>
    <property type="project" value="UniProtKB-ARBA"/>
</dbReference>
<dbReference type="AlphaFoldDB" id="A0A5J5BR49"/>
<feature type="region of interest" description="Disordered" evidence="5">
    <location>
        <begin position="128"/>
        <end position="161"/>
    </location>
</feature>
<feature type="compositionally biased region" description="Basic and acidic residues" evidence="5">
    <location>
        <begin position="950"/>
        <end position="976"/>
    </location>
</feature>
<feature type="region of interest" description="Disordered" evidence="5">
    <location>
        <begin position="921"/>
        <end position="976"/>
    </location>
</feature>
<dbReference type="Gene3D" id="2.30.30.140">
    <property type="match status" value="1"/>
</dbReference>
<dbReference type="SMART" id="SM00293">
    <property type="entry name" value="PWWP"/>
    <property type="match status" value="1"/>
</dbReference>
<protein>
    <recommendedName>
        <fullName evidence="6">PWWP domain-containing protein</fullName>
    </recommendedName>
</protein>
<feature type="region of interest" description="Disordered" evidence="5">
    <location>
        <begin position="1112"/>
        <end position="1132"/>
    </location>
</feature>
<evidence type="ECO:0000256" key="2">
    <source>
        <dbReference type="ARBA" id="ARBA00023163"/>
    </source>
</evidence>
<accession>A0A5J5BR49</accession>
<dbReference type="CDD" id="cd05162">
    <property type="entry name" value="PWWP"/>
    <property type="match status" value="1"/>
</dbReference>
<feature type="compositionally biased region" description="Polar residues" evidence="5">
    <location>
        <begin position="494"/>
        <end position="504"/>
    </location>
</feature>
<feature type="region of interest" description="Disordered" evidence="5">
    <location>
        <begin position="1063"/>
        <end position="1097"/>
    </location>
</feature>
<evidence type="ECO:0000256" key="3">
    <source>
        <dbReference type="ARBA" id="ARBA00023242"/>
    </source>
</evidence>
<dbReference type="PANTHER" id="PTHR10688:SF5">
    <property type="entry name" value="PWWP DOMAIN-CONTAINING PROTEIN 1-RELATED"/>
    <property type="match status" value="1"/>
</dbReference>
<keyword evidence="1" id="KW-0805">Transcription regulation</keyword>
<name>A0A5J5BR49_9ASTE</name>
<dbReference type="SUPFAM" id="SSF63748">
    <property type="entry name" value="Tudor/PWWP/MBT"/>
    <property type="match status" value="1"/>
</dbReference>
<evidence type="ECO:0000313" key="8">
    <source>
        <dbReference type="Proteomes" id="UP000325577"/>
    </source>
</evidence>
<sequence length="1263" mass="137821">MRLNQNLGFLQDDAVVYNSSYKATNGSSSRGASVDMICSEKIKLSQGDEVDSSDKVTRGGGDKGTSLDSIGYGEIRASTELENRARESNVDVSGSGGDDAVENIRSDEIMVSDVDRVGINEEMKIKNDDVAPRGSNNTFSDRKGGAEHLGSRVGRDGVNSGDGGLVELTPRVIDHSFDVWNGGMENLGSRFGKGHVEVGKSVVSQYNPMLSMFDEFAADGRGKAVGVGLLTSLGYGYEIGDMVWGKVKSHPWWPGHIYNEAFASPSVCRMKREGHVLVAFFGDSSYGWFDPAELVPFDLFFAEKVQQTNSRTFVKAVEEAVDEASRRSGLGLACRCRNPYNFRPTNVQGYFAVQVGDYEPGGVYSVNQIKQARDSFQPRETLTFIRQLALMPTIDEQPSIDFIKNKSTAFAYRKAVFEEFDETYAQAFGMQPVRPSREPMEAVPQSVPLSGRLVIAESLGKGKNSAKSNRVKDQAKKDRYLFKRREESDELKTHQINLGNASSSTQPNYVEGCSALTAGDNVLQKRVPTVSSKPQMPVKHEHTGTISRDAALASSQHIAGKEAATSEENPAVGKFSMTASQMNASKVESIAIFATSIPVGQIPGDGSSLSEAKSSLAKDKGTLLEMRESMGSDAAAGPADVGVSSFLRKGILPGVSDNVPHTFEPEGEVTIDLKHDTQSVTKFKLVQSPSPAAKGEELHGREQILDGHKEAKKAKVLKRPLGELKQPFKKKKRKKELGMSSDHMQKRAAGGKSVQVGGAPWDDFQVDRQRKDDGASNSLPDSVGTQPIVGIGNIKFELLQLLSDLQALALNPFHGVERNSPVIIQQVILRFRSLVYQKSLALSQIVETESNEARFAKYPAGIVVPDNTQIENVRDLPVLKPPKPLVRSDDPTKGGRKRVTSDRQEEIAAKRLKKINDLKTLTAEKKGAQKTPEALRGDGKETVARTQPKPVREDPTKKMEPKPIRVDPTKKMEPPGKARDPMMLVMKFPPQTNLPSSSELKARLARFGPLDHSGTRIFWKSSTCRVVFLHKLDAEAAYKCLMGNNSLFGNVNVRCHLREMGVQAPESESGKVRIEDASMETPQIRDSGVEQRPPANQPLLQQPAVQLKSCLKKSSGDDQTGGNGGSRGTPRVKFMLGGEESSRGEQLMVGNKNNYFNNIASFADGGSSSSHAMDFNSKNFQKVIPPLPSPIITPLPTSPFPPKVPNNLHDTEVVAPRNGHNFNTPPIATNVDIAQQMLSLLTRCNDVVTSVKSFLGYVPYHPL</sequence>
<evidence type="ECO:0000259" key="6">
    <source>
        <dbReference type="PROSITE" id="PS50812"/>
    </source>
</evidence>
<feature type="region of interest" description="Disordered" evidence="5">
    <location>
        <begin position="45"/>
        <end position="69"/>
    </location>
</feature>
<comment type="similarity">
    <text evidence="4">Belongs to the PDP family.</text>
</comment>